<dbReference type="InParanoid" id="B4D4F1"/>
<dbReference type="RefSeq" id="WP_006981114.1">
    <property type="nucleotide sequence ID" value="NZ_ABVL01000011.1"/>
</dbReference>
<sequence length="177" mass="19458" precursor="true">MEAHFTPVRRHAEAGISIVEVLVATCVMAIGFIAVWTSAGQCIRFAQSHRETIAATETLMRRVEDCRAAGWNTIVSADSIKADILQSPAADGSYLNNLEEQITVTPYPAVTPAPTPIVVQRHSNGLVEIISQPTAGLYLRSLLAVRADLQVTWTSDHDARRRQRMYSTVISMEGLLR</sequence>
<keyword evidence="1" id="KW-0812">Transmembrane</keyword>
<comment type="caution">
    <text evidence="2">The sequence shown here is derived from an EMBL/GenBank/DDBJ whole genome shotgun (WGS) entry which is preliminary data.</text>
</comment>
<evidence type="ECO:0000256" key="1">
    <source>
        <dbReference type="SAM" id="Phobius"/>
    </source>
</evidence>
<protein>
    <submittedName>
        <fullName evidence="2">Uncharacterized protein</fullName>
    </submittedName>
</protein>
<dbReference type="AlphaFoldDB" id="B4D4F1"/>
<feature type="transmembrane region" description="Helical" evidence="1">
    <location>
        <begin position="12"/>
        <end position="36"/>
    </location>
</feature>
<proteinExistence type="predicted"/>
<name>B4D4F1_9BACT</name>
<keyword evidence="1" id="KW-1133">Transmembrane helix</keyword>
<keyword evidence="3" id="KW-1185">Reference proteome</keyword>
<organism evidence="2 3">
    <name type="scientific">Chthoniobacter flavus Ellin428</name>
    <dbReference type="NCBI Taxonomy" id="497964"/>
    <lineage>
        <taxon>Bacteria</taxon>
        <taxon>Pseudomonadati</taxon>
        <taxon>Verrucomicrobiota</taxon>
        <taxon>Spartobacteria</taxon>
        <taxon>Chthoniobacterales</taxon>
        <taxon>Chthoniobacteraceae</taxon>
        <taxon>Chthoniobacter</taxon>
    </lineage>
</organism>
<dbReference type="STRING" id="497964.CfE428DRAFT_3789"/>
<reference evidence="2 3" key="1">
    <citation type="journal article" date="2011" name="J. Bacteriol.">
        <title>Genome sequence of Chthoniobacter flavus Ellin428, an aerobic heterotrophic soil bacterium.</title>
        <authorList>
            <person name="Kant R."/>
            <person name="van Passel M.W."/>
            <person name="Palva A."/>
            <person name="Lucas S."/>
            <person name="Lapidus A."/>
            <person name="Glavina Del Rio T."/>
            <person name="Dalin E."/>
            <person name="Tice H."/>
            <person name="Bruce D."/>
            <person name="Goodwin L."/>
            <person name="Pitluck S."/>
            <person name="Larimer F.W."/>
            <person name="Land M.L."/>
            <person name="Hauser L."/>
            <person name="Sangwan P."/>
            <person name="de Vos W.M."/>
            <person name="Janssen P.H."/>
            <person name="Smidt H."/>
        </authorList>
    </citation>
    <scope>NUCLEOTIDE SEQUENCE [LARGE SCALE GENOMIC DNA]</scope>
    <source>
        <strain evidence="2 3">Ellin428</strain>
    </source>
</reference>
<evidence type="ECO:0000313" key="2">
    <source>
        <dbReference type="EMBL" id="EDY18752.1"/>
    </source>
</evidence>
<accession>B4D4F1</accession>
<dbReference type="Proteomes" id="UP000005824">
    <property type="component" value="Unassembled WGS sequence"/>
</dbReference>
<evidence type="ECO:0000313" key="3">
    <source>
        <dbReference type="Proteomes" id="UP000005824"/>
    </source>
</evidence>
<gene>
    <name evidence="2" type="ORF">CfE428DRAFT_3789</name>
</gene>
<keyword evidence="1" id="KW-0472">Membrane</keyword>
<dbReference type="EMBL" id="ABVL01000011">
    <property type="protein sequence ID" value="EDY18752.1"/>
    <property type="molecule type" value="Genomic_DNA"/>
</dbReference>